<protein>
    <submittedName>
        <fullName evidence="2">Uncharacterized protein</fullName>
    </submittedName>
</protein>
<feature type="compositionally biased region" description="Basic and acidic residues" evidence="1">
    <location>
        <begin position="161"/>
        <end position="174"/>
    </location>
</feature>
<name>A0A1F8F6N3_9BACT</name>
<feature type="compositionally biased region" description="Basic and acidic residues" evidence="1">
    <location>
        <begin position="136"/>
        <end position="145"/>
    </location>
</feature>
<dbReference type="EMBL" id="MGJP01000052">
    <property type="protein sequence ID" value="OGN08814.1"/>
    <property type="molecule type" value="Genomic_DNA"/>
</dbReference>
<feature type="compositionally biased region" description="Low complexity" evidence="1">
    <location>
        <begin position="190"/>
        <end position="202"/>
    </location>
</feature>
<dbReference type="Proteomes" id="UP000177167">
    <property type="component" value="Unassembled WGS sequence"/>
</dbReference>
<evidence type="ECO:0000313" key="3">
    <source>
        <dbReference type="Proteomes" id="UP000177167"/>
    </source>
</evidence>
<sequence length="528" mass="59037">MNSFRKGRSPEEMSSEEVKQYKVLQEEWHSKKEVSMNSWDALTEDKQQELAAMGSRLYDVQARLVLLRPKEAPKSEPETSEAVALGTAVIEEEKETVQPVSEKPESELSLADNELKERQEAEANPDQTPPKGFMQRVRDAFDKAKASIMDANRISGGSETVEDRMFPLGLRKEPLAGAGEKTAENEEQSEPTLEPESTEPVPASKETPKEVEPEAVQPEQEPKKATAWSFIKERAKGFITPFGFREFRQAEILRRRTGEISGDTEALATRIQQERNLSLEEAQSEANELVQSLENAGIKTPSAADYETISQSVTERKRKENDEEITYIVKSTENDIYDKLQKYRGQAGQDVLTRENQLAIRADLMGTLNKLRDGASRKDFVNYAKLIRRNLDSKWGRRYVWGGIDAALWLLGIAVVSMKFMAGKEAAAVGAKVAAGGAGSAEAAREFVETGMHKNIWSTLEQMAKNGPAHMNATGAQLKEWSQATLDAIKHYEPEWMDQMVEGLKSSRTMPEGFPLKVPVEVMKSMGY</sequence>
<proteinExistence type="predicted"/>
<organism evidence="2 3">
    <name type="scientific">Candidatus Yanofskybacteria bacterium RIFCSPHIGHO2_02_FULL_41_11</name>
    <dbReference type="NCBI Taxonomy" id="1802675"/>
    <lineage>
        <taxon>Bacteria</taxon>
        <taxon>Candidatus Yanofskyibacteriota</taxon>
    </lineage>
</organism>
<gene>
    <name evidence="2" type="ORF">A3J46_06475</name>
</gene>
<evidence type="ECO:0000313" key="2">
    <source>
        <dbReference type="EMBL" id="OGN08814.1"/>
    </source>
</evidence>
<feature type="region of interest" description="Disordered" evidence="1">
    <location>
        <begin position="94"/>
        <end position="225"/>
    </location>
</feature>
<comment type="caution">
    <text evidence="2">The sequence shown here is derived from an EMBL/GenBank/DDBJ whole genome shotgun (WGS) entry which is preliminary data.</text>
</comment>
<reference evidence="2 3" key="1">
    <citation type="journal article" date="2016" name="Nat. Commun.">
        <title>Thousands of microbial genomes shed light on interconnected biogeochemical processes in an aquifer system.</title>
        <authorList>
            <person name="Anantharaman K."/>
            <person name="Brown C.T."/>
            <person name="Hug L.A."/>
            <person name="Sharon I."/>
            <person name="Castelle C.J."/>
            <person name="Probst A.J."/>
            <person name="Thomas B.C."/>
            <person name="Singh A."/>
            <person name="Wilkins M.J."/>
            <person name="Karaoz U."/>
            <person name="Brodie E.L."/>
            <person name="Williams K.H."/>
            <person name="Hubbard S.S."/>
            <person name="Banfield J.F."/>
        </authorList>
    </citation>
    <scope>NUCLEOTIDE SEQUENCE [LARGE SCALE GENOMIC DNA]</scope>
</reference>
<dbReference type="AlphaFoldDB" id="A0A1F8F6N3"/>
<evidence type="ECO:0000256" key="1">
    <source>
        <dbReference type="SAM" id="MobiDB-lite"/>
    </source>
</evidence>
<accession>A0A1F8F6N3</accession>